<keyword evidence="4" id="KW-1185">Reference proteome</keyword>
<evidence type="ECO:0000313" key="4">
    <source>
        <dbReference type="Proteomes" id="UP000324159"/>
    </source>
</evidence>
<accession>A0A5D3WFT3</accession>
<dbReference type="PROSITE" id="PS51257">
    <property type="entry name" value="PROKAR_LIPOPROTEIN"/>
    <property type="match status" value="1"/>
</dbReference>
<name>A0A5D3WFT3_9BACT</name>
<proteinExistence type="predicted"/>
<comment type="caution">
    <text evidence="3">The sequence shown here is derived from an EMBL/GenBank/DDBJ whole genome shotgun (WGS) entry which is preliminary data.</text>
</comment>
<evidence type="ECO:0000256" key="2">
    <source>
        <dbReference type="SAM" id="SignalP"/>
    </source>
</evidence>
<keyword evidence="2" id="KW-0732">Signal</keyword>
<dbReference type="OrthoDB" id="5406100at2"/>
<feature type="signal peptide" evidence="2">
    <location>
        <begin position="1"/>
        <end position="19"/>
    </location>
</feature>
<dbReference type="RefSeq" id="WP_148896600.1">
    <property type="nucleotide sequence ID" value="NZ_VNIB01000012.1"/>
</dbReference>
<dbReference type="EMBL" id="VNIB01000012">
    <property type="protein sequence ID" value="TYO96757.1"/>
    <property type="molecule type" value="Genomic_DNA"/>
</dbReference>
<reference evidence="3 4" key="1">
    <citation type="submission" date="2019-07" db="EMBL/GenBank/DDBJ databases">
        <title>Genomic Encyclopedia of Type Strains, Phase IV (KMG-IV): sequencing the most valuable type-strain genomes for metagenomic binning, comparative biology and taxonomic classification.</title>
        <authorList>
            <person name="Goeker M."/>
        </authorList>
    </citation>
    <scope>NUCLEOTIDE SEQUENCE [LARGE SCALE GENOMIC DNA]</scope>
    <source>
        <strain evidence="3 4">SS015</strain>
    </source>
</reference>
<dbReference type="Proteomes" id="UP000324159">
    <property type="component" value="Unassembled WGS sequence"/>
</dbReference>
<keyword evidence="1" id="KW-0175">Coiled coil</keyword>
<evidence type="ECO:0000256" key="1">
    <source>
        <dbReference type="SAM" id="Coils"/>
    </source>
</evidence>
<protein>
    <recommendedName>
        <fullName evidence="5">Lipoprotein</fullName>
    </recommendedName>
</protein>
<feature type="chain" id="PRO_5022946557" description="Lipoprotein" evidence="2">
    <location>
        <begin position="20"/>
        <end position="96"/>
    </location>
</feature>
<gene>
    <name evidence="3" type="ORF">EDC39_11245</name>
</gene>
<evidence type="ECO:0000313" key="3">
    <source>
        <dbReference type="EMBL" id="TYO96757.1"/>
    </source>
</evidence>
<organism evidence="3 4">
    <name type="scientific">Geothermobacter ehrlichii</name>
    <dbReference type="NCBI Taxonomy" id="213224"/>
    <lineage>
        <taxon>Bacteria</taxon>
        <taxon>Pseudomonadati</taxon>
        <taxon>Thermodesulfobacteriota</taxon>
        <taxon>Desulfuromonadia</taxon>
        <taxon>Desulfuromonadales</taxon>
        <taxon>Geothermobacteraceae</taxon>
        <taxon>Geothermobacter</taxon>
    </lineage>
</organism>
<dbReference type="AlphaFoldDB" id="A0A5D3WFT3"/>
<sequence>MKKLVVLIVMAFLLSGCSAEGLRKAEKTTRIGGLANPIGAIIHAPIWVAAEIANAGSEPELTEADKEAQRKAVEEARKRRAKYLAEKAAKEKEAAE</sequence>
<evidence type="ECO:0008006" key="5">
    <source>
        <dbReference type="Google" id="ProtNLM"/>
    </source>
</evidence>
<feature type="coiled-coil region" evidence="1">
    <location>
        <begin position="66"/>
        <end position="93"/>
    </location>
</feature>